<feature type="compositionally biased region" description="Low complexity" evidence="1">
    <location>
        <begin position="232"/>
        <end position="242"/>
    </location>
</feature>
<comment type="caution">
    <text evidence="2">The sequence shown here is derived from an EMBL/GenBank/DDBJ whole genome shotgun (WGS) entry which is preliminary data.</text>
</comment>
<dbReference type="EMBL" id="REGN01004145">
    <property type="protein sequence ID" value="RNA18930.1"/>
    <property type="molecule type" value="Genomic_DNA"/>
</dbReference>
<dbReference type="Proteomes" id="UP000276133">
    <property type="component" value="Unassembled WGS sequence"/>
</dbReference>
<dbReference type="PANTHER" id="PTHR45786">
    <property type="entry name" value="DNA BINDING PROTEIN-LIKE"/>
    <property type="match status" value="1"/>
</dbReference>
<evidence type="ECO:0000313" key="3">
    <source>
        <dbReference type="Proteomes" id="UP000276133"/>
    </source>
</evidence>
<protein>
    <submittedName>
        <fullName evidence="2">Uncharacterized protein</fullName>
    </submittedName>
</protein>
<evidence type="ECO:0000256" key="1">
    <source>
        <dbReference type="SAM" id="MobiDB-lite"/>
    </source>
</evidence>
<organism evidence="2 3">
    <name type="scientific">Brachionus plicatilis</name>
    <name type="common">Marine rotifer</name>
    <name type="synonym">Brachionus muelleri</name>
    <dbReference type="NCBI Taxonomy" id="10195"/>
    <lineage>
        <taxon>Eukaryota</taxon>
        <taxon>Metazoa</taxon>
        <taxon>Spiralia</taxon>
        <taxon>Gnathifera</taxon>
        <taxon>Rotifera</taxon>
        <taxon>Eurotatoria</taxon>
        <taxon>Monogononta</taxon>
        <taxon>Pseudotrocha</taxon>
        <taxon>Ploima</taxon>
        <taxon>Brachionidae</taxon>
        <taxon>Brachionus</taxon>
    </lineage>
</organism>
<name>A0A3M7R5U2_BRAPC</name>
<accession>A0A3M7R5U2</accession>
<feature type="region of interest" description="Disordered" evidence="1">
    <location>
        <begin position="227"/>
        <end position="248"/>
    </location>
</feature>
<dbReference type="AlphaFoldDB" id="A0A3M7R5U2"/>
<reference evidence="2 3" key="1">
    <citation type="journal article" date="2018" name="Sci. Rep.">
        <title>Genomic signatures of local adaptation to the degree of environmental predictability in rotifers.</title>
        <authorList>
            <person name="Franch-Gras L."/>
            <person name="Hahn C."/>
            <person name="Garcia-Roger E.M."/>
            <person name="Carmona M.J."/>
            <person name="Serra M."/>
            <person name="Gomez A."/>
        </authorList>
    </citation>
    <scope>NUCLEOTIDE SEQUENCE [LARGE SCALE GENOMIC DNA]</scope>
    <source>
        <strain evidence="2">HYR1</strain>
    </source>
</reference>
<evidence type="ECO:0000313" key="2">
    <source>
        <dbReference type="EMBL" id="RNA18930.1"/>
    </source>
</evidence>
<dbReference type="OrthoDB" id="10051381at2759"/>
<dbReference type="STRING" id="10195.A0A3M7R5U2"/>
<gene>
    <name evidence="2" type="ORF">BpHYR1_000594</name>
</gene>
<dbReference type="PANTHER" id="PTHR45786:SF74">
    <property type="entry name" value="ATP-DEPENDENT DNA HELICASE"/>
    <property type="match status" value="1"/>
</dbReference>
<keyword evidence="3" id="KW-1185">Reference proteome</keyword>
<sequence length="248" mass="28736">MENNKNAKDFKSAIRLYNSILSFTSVGCKLDESLLSANKGTYTFRMSGGLHHSISHYMPPNGQIPKFSQIYIFDQQLQTQLRNNMFSDNKRIKLDDKLIEELQNYLHKVNPYVDIYQQVGKKLQANPHEQINIILKNNYTKDKRYNTPTTDEIAVLMINNNQDQQNAKRDITIFPKSGGLKYINEIHSSYDPLHYVLMFMKGEQGWQPNTIPINSTKDFTENIETQKKNELENSNNSENNNSAINTHI</sequence>
<proteinExistence type="predicted"/>
<dbReference type="PROSITE" id="PS51257">
    <property type="entry name" value="PROKAR_LIPOPROTEIN"/>
    <property type="match status" value="1"/>
</dbReference>